<dbReference type="PRINTS" id="PR00111">
    <property type="entry name" value="ABHYDROLASE"/>
</dbReference>
<feature type="compositionally biased region" description="Basic and acidic residues" evidence="2">
    <location>
        <begin position="19"/>
        <end position="30"/>
    </location>
</feature>
<evidence type="ECO:0000259" key="3">
    <source>
        <dbReference type="Pfam" id="PF00561"/>
    </source>
</evidence>
<dbReference type="PANTHER" id="PTHR43798">
    <property type="entry name" value="MONOACYLGLYCEROL LIPASE"/>
    <property type="match status" value="1"/>
</dbReference>
<dbReference type="OrthoDB" id="9791366at2"/>
<evidence type="ECO:0000313" key="5">
    <source>
        <dbReference type="Proteomes" id="UP000439522"/>
    </source>
</evidence>
<dbReference type="PANTHER" id="PTHR43798:SF31">
    <property type="entry name" value="AB HYDROLASE SUPERFAMILY PROTEIN YCLE"/>
    <property type="match status" value="1"/>
</dbReference>
<reference evidence="4 5" key="1">
    <citation type="submission" date="2019-12" db="EMBL/GenBank/DDBJ databases">
        <title>Genomic-based taxomic classification of the family Erythrobacteraceae.</title>
        <authorList>
            <person name="Xu L."/>
        </authorList>
    </citation>
    <scope>NUCLEOTIDE SEQUENCE [LARGE SCALE GENOMIC DNA]</scope>
    <source>
        <strain evidence="4 5">100921-2</strain>
    </source>
</reference>
<dbReference type="Gene3D" id="3.40.50.1820">
    <property type="entry name" value="alpha/beta hydrolase"/>
    <property type="match status" value="1"/>
</dbReference>
<organism evidence="4 5">
    <name type="scientific">Tsuneonella aeria</name>
    <dbReference type="NCBI Taxonomy" id="1837929"/>
    <lineage>
        <taxon>Bacteria</taxon>
        <taxon>Pseudomonadati</taxon>
        <taxon>Pseudomonadota</taxon>
        <taxon>Alphaproteobacteria</taxon>
        <taxon>Sphingomonadales</taxon>
        <taxon>Erythrobacteraceae</taxon>
        <taxon>Tsuneonella</taxon>
    </lineage>
</organism>
<evidence type="ECO:0000256" key="1">
    <source>
        <dbReference type="ARBA" id="ARBA00022801"/>
    </source>
</evidence>
<dbReference type="InterPro" id="IPR050266">
    <property type="entry name" value="AB_hydrolase_sf"/>
</dbReference>
<comment type="caution">
    <text evidence="4">The sequence shown here is derived from an EMBL/GenBank/DDBJ whole genome shotgun (WGS) entry which is preliminary data.</text>
</comment>
<protein>
    <submittedName>
        <fullName evidence="4">Alpha/beta fold hydrolase</fullName>
    </submittedName>
</protein>
<dbReference type="AlphaFoldDB" id="A0A6I4TET2"/>
<keyword evidence="5" id="KW-1185">Reference proteome</keyword>
<accession>A0A6I4TET2</accession>
<evidence type="ECO:0000313" key="4">
    <source>
        <dbReference type="EMBL" id="MXO76079.1"/>
    </source>
</evidence>
<dbReference type="InterPro" id="IPR029058">
    <property type="entry name" value="AB_hydrolase_fold"/>
</dbReference>
<dbReference type="EMBL" id="WTZA01000002">
    <property type="protein sequence ID" value="MXO76079.1"/>
    <property type="molecule type" value="Genomic_DNA"/>
</dbReference>
<name>A0A6I4TET2_9SPHN</name>
<dbReference type="InterPro" id="IPR000073">
    <property type="entry name" value="AB_hydrolase_1"/>
</dbReference>
<gene>
    <name evidence="4" type="ORF">GRI40_12720</name>
</gene>
<evidence type="ECO:0000256" key="2">
    <source>
        <dbReference type="SAM" id="MobiDB-lite"/>
    </source>
</evidence>
<keyword evidence="1 4" id="KW-0378">Hydrolase</keyword>
<feature type="region of interest" description="Disordered" evidence="2">
    <location>
        <begin position="1"/>
        <end position="30"/>
    </location>
</feature>
<dbReference type="GO" id="GO:0016020">
    <property type="term" value="C:membrane"/>
    <property type="evidence" value="ECO:0007669"/>
    <property type="project" value="TreeGrafter"/>
</dbReference>
<dbReference type="RefSeq" id="WP_160611903.1">
    <property type="nucleotide sequence ID" value="NZ_WTZA01000002.1"/>
</dbReference>
<dbReference type="Proteomes" id="UP000439522">
    <property type="component" value="Unassembled WGS sequence"/>
</dbReference>
<dbReference type="Pfam" id="PF00561">
    <property type="entry name" value="Abhydrolase_1"/>
    <property type="match status" value="1"/>
</dbReference>
<dbReference type="GO" id="GO:0016787">
    <property type="term" value="F:hydrolase activity"/>
    <property type="evidence" value="ECO:0007669"/>
    <property type="project" value="UniProtKB-KW"/>
</dbReference>
<dbReference type="SUPFAM" id="SSF53474">
    <property type="entry name" value="alpha/beta-Hydrolases"/>
    <property type="match status" value="1"/>
</dbReference>
<proteinExistence type="predicted"/>
<sequence length="310" mass="32711">MVTDSARNPAAGETSSRAAPDRAGVDRPWADRTWQSADGLSLHFRDYPGRDDRPPVIALHGLTRNARDAAPLAARLAGDWRVIVPEMRGRGQSDYASDSATYNPVQYVADLKALLEQEGIARFVAIGTSLGGLMTMMLAHERPEMIAGAVLVDIGPEVDPEGLAHIREYVGHGGSFPTWTHAARALADVHGAAHPQFALDDWLAMAKRVMVLGAGGRIVFDYDMGIAEPFAAPEGAVPVDLWPAFEALAGRPVALIRGALSTILSADTAATMAARLPGLDLVTVPGIGHAPLLTEPEAAAAIDRLLASVA</sequence>
<feature type="domain" description="AB hydrolase-1" evidence="3">
    <location>
        <begin position="54"/>
        <end position="294"/>
    </location>
</feature>